<evidence type="ECO:0000256" key="5">
    <source>
        <dbReference type="SAM" id="MobiDB-lite"/>
    </source>
</evidence>
<reference evidence="7 8" key="1">
    <citation type="submission" date="2019-03" db="EMBL/GenBank/DDBJ databases">
        <title>Paraburkholderia sp. 4M-K11, isolated from subtropical forest soil.</title>
        <authorList>
            <person name="Gao Z.-H."/>
            <person name="Qiu L.-H."/>
        </authorList>
    </citation>
    <scope>NUCLEOTIDE SEQUENCE [LARGE SCALE GENOMIC DNA]</scope>
    <source>
        <strain evidence="7 8">4M-K11</strain>
    </source>
</reference>
<dbReference type="GO" id="GO:0006310">
    <property type="term" value="P:DNA recombination"/>
    <property type="evidence" value="ECO:0007669"/>
    <property type="project" value="UniProtKB-KW"/>
</dbReference>
<proteinExistence type="predicted"/>
<dbReference type="GO" id="GO:0003677">
    <property type="term" value="F:DNA binding"/>
    <property type="evidence" value="ECO:0007669"/>
    <property type="project" value="UniProtKB-UniRule"/>
</dbReference>
<evidence type="ECO:0000256" key="4">
    <source>
        <dbReference type="PROSITE-ProRule" id="PRU01248"/>
    </source>
</evidence>
<dbReference type="OrthoDB" id="9784724at2"/>
<dbReference type="InterPro" id="IPR044068">
    <property type="entry name" value="CB"/>
</dbReference>
<evidence type="ECO:0000256" key="2">
    <source>
        <dbReference type="ARBA" id="ARBA00023125"/>
    </source>
</evidence>
<feature type="region of interest" description="Disordered" evidence="5">
    <location>
        <begin position="595"/>
        <end position="614"/>
    </location>
</feature>
<dbReference type="Gene3D" id="1.10.150.130">
    <property type="match status" value="1"/>
</dbReference>
<keyword evidence="3" id="KW-0233">DNA recombination</keyword>
<dbReference type="AlphaFoldDB" id="A0A4V2ZZA3"/>
<protein>
    <recommendedName>
        <fullName evidence="6">Core-binding (CB) domain-containing protein</fullName>
    </recommendedName>
</protein>
<accession>A0A4V2ZZA3</accession>
<dbReference type="EMBL" id="SMRP01000003">
    <property type="protein sequence ID" value="TDG24481.1"/>
    <property type="molecule type" value="Genomic_DNA"/>
</dbReference>
<gene>
    <name evidence="7" type="ORF">EYW47_07905</name>
</gene>
<keyword evidence="1" id="KW-0229">DNA integration</keyword>
<evidence type="ECO:0000256" key="3">
    <source>
        <dbReference type="ARBA" id="ARBA00023172"/>
    </source>
</evidence>
<feature type="domain" description="Core-binding (CB)" evidence="6">
    <location>
        <begin position="226"/>
        <end position="315"/>
    </location>
</feature>
<name>A0A4V2ZZA3_9BURK</name>
<evidence type="ECO:0000313" key="8">
    <source>
        <dbReference type="Proteomes" id="UP000295722"/>
    </source>
</evidence>
<sequence>MEKNVARLPYLHKPRDRNGWTFRVGIPQRLRPYANDLREFKRTLGPSFQEALRRYPSIAHEWAQWRATLEHQASAADLPQVIADHPPVTYKALSAREHRLLNYLVDGWEHRSLDAHDMDVQTMTDDELTDHERDLKERQTDLQAGLRRMTAPDWWVEEVEEHLAVTLGIRLHPDCPDRRDFFLRMVGAELKALKLSLERLAGAAYHATPPRPAEPLDDEQSVSVGPTLLDAYRIWSNLRTRSGGTKTVNEYRAYAESFAQFALQAPLDRASLAAITTQTGIGRRWLEHIASERGVQRPTLKKYRSALSTLFTVAIERELASHNPFSFRLDGLQLRGTQAEEQKSNKKKRNPLPQPVIDQYFAGPLFAGPGFDRRLAPAVAYWLPLLLRFTGARPLEIAYLMPEDIVLSDDKAVAHEAGHGGASWIYIFADERGVDGITRPVKTGVSLRRFPVPRILLDLGFADYVRSVPRGQWLLPMLVSSASPENRARYALNALGDYLRTTLEIVDPQLVTYSFRHTFIDEAREARIPTEVRDNLVGHAEGDNRAKNAGEAFYGAHWYPAKPLLEAAAQLGAIHRLPPNFPTWAEFQRRRPDFSNIKRASKALPSQRGRSASP</sequence>
<evidence type="ECO:0000256" key="1">
    <source>
        <dbReference type="ARBA" id="ARBA00022908"/>
    </source>
</evidence>
<comment type="caution">
    <text evidence="7">The sequence shown here is derived from an EMBL/GenBank/DDBJ whole genome shotgun (WGS) entry which is preliminary data.</text>
</comment>
<dbReference type="SUPFAM" id="SSF56349">
    <property type="entry name" value="DNA breaking-rejoining enzymes"/>
    <property type="match status" value="1"/>
</dbReference>
<dbReference type="InterPro" id="IPR011010">
    <property type="entry name" value="DNA_brk_join_enz"/>
</dbReference>
<evidence type="ECO:0000259" key="6">
    <source>
        <dbReference type="PROSITE" id="PS51900"/>
    </source>
</evidence>
<dbReference type="GO" id="GO:0015074">
    <property type="term" value="P:DNA integration"/>
    <property type="evidence" value="ECO:0007669"/>
    <property type="project" value="UniProtKB-KW"/>
</dbReference>
<keyword evidence="8" id="KW-1185">Reference proteome</keyword>
<dbReference type="RefSeq" id="WP_133194328.1">
    <property type="nucleotide sequence ID" value="NZ_JBHUCW010000006.1"/>
</dbReference>
<dbReference type="Gene3D" id="1.10.443.10">
    <property type="entry name" value="Intergrase catalytic core"/>
    <property type="match status" value="1"/>
</dbReference>
<dbReference type="InterPro" id="IPR010998">
    <property type="entry name" value="Integrase_recombinase_N"/>
</dbReference>
<dbReference type="InterPro" id="IPR013762">
    <property type="entry name" value="Integrase-like_cat_sf"/>
</dbReference>
<keyword evidence="2 4" id="KW-0238">DNA-binding</keyword>
<evidence type="ECO:0000313" key="7">
    <source>
        <dbReference type="EMBL" id="TDG24481.1"/>
    </source>
</evidence>
<dbReference type="Proteomes" id="UP000295722">
    <property type="component" value="Unassembled WGS sequence"/>
</dbReference>
<organism evidence="7 8">
    <name type="scientific">Paraburkholderia silviterrae</name>
    <dbReference type="NCBI Taxonomy" id="2528715"/>
    <lineage>
        <taxon>Bacteria</taxon>
        <taxon>Pseudomonadati</taxon>
        <taxon>Pseudomonadota</taxon>
        <taxon>Betaproteobacteria</taxon>
        <taxon>Burkholderiales</taxon>
        <taxon>Burkholderiaceae</taxon>
        <taxon>Paraburkholderia</taxon>
    </lineage>
</organism>
<dbReference type="PROSITE" id="PS51900">
    <property type="entry name" value="CB"/>
    <property type="match status" value="1"/>
</dbReference>